<keyword evidence="10" id="KW-1185">Reference proteome</keyword>
<dbReference type="InterPro" id="IPR005106">
    <property type="entry name" value="Asp/hSer_DH_NAD-bd"/>
</dbReference>
<keyword evidence="5 6" id="KW-0520">NAD</keyword>
<comment type="catalytic activity">
    <reaction evidence="6">
        <text>L-aspartate + NADP(+) + H2O = oxaloacetate + NH4(+) + NADPH + H(+)</text>
        <dbReference type="Rhea" id="RHEA:11784"/>
        <dbReference type="ChEBI" id="CHEBI:15377"/>
        <dbReference type="ChEBI" id="CHEBI:15378"/>
        <dbReference type="ChEBI" id="CHEBI:16452"/>
        <dbReference type="ChEBI" id="CHEBI:28938"/>
        <dbReference type="ChEBI" id="CHEBI:29991"/>
        <dbReference type="ChEBI" id="CHEBI:57783"/>
        <dbReference type="ChEBI" id="CHEBI:58349"/>
        <dbReference type="EC" id="1.4.1.21"/>
    </reaction>
</comment>
<evidence type="ECO:0000256" key="5">
    <source>
        <dbReference type="ARBA" id="ARBA00023027"/>
    </source>
</evidence>
<evidence type="ECO:0000313" key="10">
    <source>
        <dbReference type="Proteomes" id="UP000292855"/>
    </source>
</evidence>
<dbReference type="AlphaFoldDB" id="A0A4Q6XQ89"/>
<comment type="catalytic activity">
    <reaction evidence="6">
        <text>L-aspartate + NAD(+) + H2O = oxaloacetate + NH4(+) + NADH + H(+)</text>
        <dbReference type="Rhea" id="RHEA:11788"/>
        <dbReference type="ChEBI" id="CHEBI:15377"/>
        <dbReference type="ChEBI" id="CHEBI:15378"/>
        <dbReference type="ChEBI" id="CHEBI:16452"/>
        <dbReference type="ChEBI" id="CHEBI:28938"/>
        <dbReference type="ChEBI" id="CHEBI:29991"/>
        <dbReference type="ChEBI" id="CHEBI:57540"/>
        <dbReference type="ChEBI" id="CHEBI:57945"/>
        <dbReference type="EC" id="1.4.1.21"/>
    </reaction>
</comment>
<evidence type="ECO:0000256" key="2">
    <source>
        <dbReference type="ARBA" id="ARBA00022642"/>
    </source>
</evidence>
<dbReference type="InterPro" id="IPR002811">
    <property type="entry name" value="Asp_DH"/>
</dbReference>
<dbReference type="GO" id="GO:0016639">
    <property type="term" value="F:oxidoreductase activity, acting on the CH-NH2 group of donors, NAD or NADP as acceptor"/>
    <property type="evidence" value="ECO:0007669"/>
    <property type="project" value="UniProtKB-UniRule"/>
</dbReference>
<dbReference type="GO" id="GO:0050661">
    <property type="term" value="F:NADP binding"/>
    <property type="evidence" value="ECO:0007669"/>
    <property type="project" value="UniProtKB-UniRule"/>
</dbReference>
<feature type="active site" evidence="6">
    <location>
        <position position="226"/>
    </location>
</feature>
<feature type="binding site" evidence="6">
    <location>
        <position position="133"/>
    </location>
    <ligand>
        <name>NAD(+)</name>
        <dbReference type="ChEBI" id="CHEBI:57540"/>
    </ligand>
</feature>
<dbReference type="Gene3D" id="3.30.360.10">
    <property type="entry name" value="Dihydrodipicolinate Reductase, domain 2"/>
    <property type="match status" value="1"/>
</dbReference>
<accession>A0A4Q6XQ89</accession>
<dbReference type="Pfam" id="PF01958">
    <property type="entry name" value="Asp_DH_C"/>
    <property type="match status" value="1"/>
</dbReference>
<dbReference type="InterPro" id="IPR020626">
    <property type="entry name" value="Asp_DH_prok"/>
</dbReference>
<dbReference type="OrthoDB" id="1906017at2"/>
<keyword evidence="4 6" id="KW-0560">Oxidoreductase</keyword>
<dbReference type="InterPro" id="IPR036291">
    <property type="entry name" value="NAD(P)-bd_dom_sf"/>
</dbReference>
<feature type="domain" description="Aspartate dehydrogenase" evidence="7">
    <location>
        <begin position="175"/>
        <end position="245"/>
    </location>
</feature>
<keyword evidence="2 6" id="KW-0662">Pyridine nucleotide biosynthesis</keyword>
<dbReference type="SUPFAM" id="SSF51735">
    <property type="entry name" value="NAD(P)-binding Rossmann-fold domains"/>
    <property type="match status" value="1"/>
</dbReference>
<organism evidence="9 10">
    <name type="scientific">Sphingobacterium corticibacterium</name>
    <dbReference type="NCBI Taxonomy" id="2484746"/>
    <lineage>
        <taxon>Bacteria</taxon>
        <taxon>Pseudomonadati</taxon>
        <taxon>Bacteroidota</taxon>
        <taxon>Sphingobacteriia</taxon>
        <taxon>Sphingobacteriales</taxon>
        <taxon>Sphingobacteriaceae</taxon>
        <taxon>Sphingobacterium</taxon>
    </lineage>
</organism>
<evidence type="ECO:0000256" key="3">
    <source>
        <dbReference type="ARBA" id="ARBA00022857"/>
    </source>
</evidence>
<keyword evidence="3 6" id="KW-0521">NADP</keyword>
<comment type="similarity">
    <text evidence="1 6">Belongs to the L-aspartate dehydrogenase family.</text>
</comment>
<dbReference type="GO" id="GO:0009435">
    <property type="term" value="P:NAD+ biosynthetic process"/>
    <property type="evidence" value="ECO:0007669"/>
    <property type="project" value="UniProtKB-UniRule"/>
</dbReference>
<protein>
    <recommendedName>
        <fullName evidence="6">L-aspartate dehydrogenase</fullName>
        <ecNumber evidence="6">1.4.1.21</ecNumber>
    </recommendedName>
</protein>
<dbReference type="PANTHER" id="PTHR31873:SF6">
    <property type="entry name" value="ASPARTATE DEHYDROGENASE DOMAIN-CONTAINING PROTEIN"/>
    <property type="match status" value="1"/>
</dbReference>
<evidence type="ECO:0000259" key="7">
    <source>
        <dbReference type="Pfam" id="PF01958"/>
    </source>
</evidence>
<gene>
    <name evidence="6" type="primary">nadX</name>
    <name evidence="9" type="ORF">EWE74_04630</name>
</gene>
<sequence>MEKKTLAIVGCGKLATLVADAYRDNLLPEYELIATYSRSKEKAQHIADKINTVDSGSTCIPCASIQDVLAMKPDYIIETASPNALKEFALDALKNGSSIVTLSMGAFADQAFYENVIKTARENNTKVHIASGAIGGLDVLRTVSLMGKCEATFQTEKSPNSLRKSSVYQESLQHEKKKVFEGNAIEAIALFPTSVNVSVAASIASVGPENMLVSITSIPDFVGDNHRIEIKNEQVHAVVDVYSATAQIAGWSIVNTLRNIVSPIVF</sequence>
<dbReference type="Proteomes" id="UP000292855">
    <property type="component" value="Unassembled WGS sequence"/>
</dbReference>
<dbReference type="UniPathway" id="UPA00253">
    <property type="reaction ID" value="UER00456"/>
</dbReference>
<name>A0A4Q6XQ89_9SPHI</name>
<comment type="caution">
    <text evidence="9">The sequence shown here is derived from an EMBL/GenBank/DDBJ whole genome shotgun (WGS) entry which is preliminary data.</text>
</comment>
<dbReference type="HAMAP" id="MF_01265">
    <property type="entry name" value="NadX"/>
    <property type="match status" value="1"/>
</dbReference>
<evidence type="ECO:0000256" key="1">
    <source>
        <dbReference type="ARBA" id="ARBA00008331"/>
    </source>
</evidence>
<dbReference type="GO" id="GO:0051287">
    <property type="term" value="F:NAD binding"/>
    <property type="evidence" value="ECO:0007669"/>
    <property type="project" value="UniProtKB-UniRule"/>
</dbReference>
<feature type="binding site" evidence="6">
    <location>
        <position position="196"/>
    </location>
    <ligand>
        <name>NAD(+)</name>
        <dbReference type="ChEBI" id="CHEBI:57540"/>
    </ligand>
</feature>
<dbReference type="EC" id="1.4.1.21" evidence="6"/>
<evidence type="ECO:0000256" key="4">
    <source>
        <dbReference type="ARBA" id="ARBA00023002"/>
    </source>
</evidence>
<feature type="domain" description="Aspartate/homoserine dehydrogenase NAD-binding" evidence="8">
    <location>
        <begin position="10"/>
        <end position="129"/>
    </location>
</feature>
<evidence type="ECO:0000256" key="6">
    <source>
        <dbReference type="HAMAP-Rule" id="MF_01265"/>
    </source>
</evidence>
<dbReference type="PANTHER" id="PTHR31873">
    <property type="entry name" value="L-ASPARTATE DEHYDROGENASE-RELATED"/>
    <property type="match status" value="1"/>
</dbReference>
<evidence type="ECO:0000313" key="9">
    <source>
        <dbReference type="EMBL" id="RZF62101.1"/>
    </source>
</evidence>
<dbReference type="EMBL" id="SGIT01000001">
    <property type="protein sequence ID" value="RZF62101.1"/>
    <property type="molecule type" value="Genomic_DNA"/>
</dbReference>
<comment type="pathway">
    <text evidence="6">Cofactor biosynthesis; NAD(+) biosynthesis; iminoaspartate from L-aspartate (dehydrogenase route): step 1/1.</text>
</comment>
<comment type="miscellaneous">
    <text evidence="6">The iminoaspartate product is unstable in aqueous solution and can decompose to oxaloacetate and ammonia.</text>
</comment>
<proteinExistence type="inferred from homology"/>
<comment type="function">
    <text evidence="6">Specifically catalyzes the NAD or NADP-dependent dehydrogenation of L-aspartate to iminoaspartate.</text>
</comment>
<dbReference type="RefSeq" id="WP_130140330.1">
    <property type="nucleotide sequence ID" value="NZ_SGIT01000001.1"/>
</dbReference>
<dbReference type="Pfam" id="PF03447">
    <property type="entry name" value="NAD_binding_3"/>
    <property type="match status" value="1"/>
</dbReference>
<reference evidence="9 10" key="1">
    <citation type="submission" date="2019-02" db="EMBL/GenBank/DDBJ databases">
        <authorList>
            <person name="Li Y."/>
        </authorList>
    </citation>
    <scope>NUCLEOTIDE SEQUENCE [LARGE SCALE GENOMIC DNA]</scope>
    <source>
        <strain evidence="9 10">30C10-4-7</strain>
    </source>
</reference>
<dbReference type="GO" id="GO:0033735">
    <property type="term" value="F:aspartate dehydrogenase [NAD(P)+] activity"/>
    <property type="evidence" value="ECO:0007669"/>
    <property type="project" value="UniProtKB-EC"/>
</dbReference>
<dbReference type="SUPFAM" id="SSF55347">
    <property type="entry name" value="Glyceraldehyde-3-phosphate dehydrogenase-like, C-terminal domain"/>
    <property type="match status" value="1"/>
</dbReference>
<evidence type="ECO:0000259" key="8">
    <source>
        <dbReference type="Pfam" id="PF03447"/>
    </source>
</evidence>
<dbReference type="Gene3D" id="3.40.50.720">
    <property type="entry name" value="NAD(P)-binding Rossmann-like Domain"/>
    <property type="match status" value="1"/>
</dbReference>